<dbReference type="Pfam" id="PF20399">
    <property type="entry name" value="PH_20"/>
    <property type="match status" value="1"/>
</dbReference>
<dbReference type="PANTHER" id="PTHR31941:SF16">
    <property type="entry name" value="PHOSPHATIDYLINOSITOL 4,5-BISPHOSPHATE-BINDING PROTEIN SLM1-RELATED"/>
    <property type="match status" value="1"/>
</dbReference>
<reference evidence="4 5" key="1">
    <citation type="submission" date="2015-06" db="EMBL/GenBank/DDBJ databases">
        <title>Draft genome of the ant-associated black yeast Phialophora attae CBS 131958.</title>
        <authorList>
            <person name="Moreno L.F."/>
            <person name="Stielow B.J."/>
            <person name="de Hoog S."/>
            <person name="Vicente V.A."/>
            <person name="Weiss V.A."/>
            <person name="de Vries M."/>
            <person name="Cruz L.M."/>
            <person name="Souza E.M."/>
        </authorList>
    </citation>
    <scope>NUCLEOTIDE SEQUENCE [LARGE SCALE GENOMIC DNA]</scope>
    <source>
        <strain evidence="4 5">CBS 131958</strain>
    </source>
</reference>
<dbReference type="Gene3D" id="1.20.1270.60">
    <property type="entry name" value="Arfaptin homology (AH) domain/BAR domain"/>
    <property type="match status" value="1"/>
</dbReference>
<sequence>MSRPQTPASGIYAPVTELDRTSQPPYLQSGSRPVSYTGSAAPGATGLENGAAGAPRPVSALSQNEGFHDDLASVPGTERSGLQRSASQLSKTTPSRSGTLKKKASLRGSALNRSGSRKSSYAGSVRSMKLGEKEKYETEESNSAFYCPIPTSGNPTELLATRFQAWRKVLKDLINYFRDLHKSYEVRAKTLLSASNVINNTTIPSNFLTSGGLGDANIILGDFHKQAAAESNKARDLENEVIIQLTGLRSDLQQKIKEIKGLSGDFKNSVDKEQDVTKRAVKAYQEALGQVDHDAGATSGKGDPYIIKLGVERQLNKQIEEENYLHRAYLNLEASGRELESIVVGEIQKAYTVLAGIMRREADASYDTAEKLREGPLTIAKDMEWDTFVTNNNQMVDPRNPVRNIEHITYPGKDHPAALEVRSGMLERKSKYLKNYTPGWYILSPTHLHEFKSADRLSTQSPVMSLYLPEQKLGSQSEPGSSSHKFMLKGRQSGSMHRGHSWVFRAETYDTMQAWFSDLKELTEKTGEARNDFVRRSHARTFSGSSMKAPSITSSADAMEDDEADRQAFAGEQSIRGNSVAEGLGAGLLAEDARSEAGWRPPAQRPSPGGRFPSDLNVQRGLQAPVSPSSEGNLSDRDRDAIANAATLPGSAIPFSNTEERHPELPQPGPISGAPAGQHYTPGVHPNVVPTSVGAIPGNQSQYGDWMAPIAAGAGGAAVGAGVAHHYAEKNDRPIVENIDNVERQMDGASAVPEYGTSSAPIPVVTETSGINTARSSGNAGASSFAPTASSNNDLSTVSTQDTAPTEYSSSRPAFGKQPTAKSVSTISDLHMPGEFPRRAS</sequence>
<dbReference type="PROSITE" id="PS50003">
    <property type="entry name" value="PH_DOMAIN"/>
    <property type="match status" value="1"/>
</dbReference>
<feature type="region of interest" description="Disordered" evidence="2">
    <location>
        <begin position="595"/>
        <end position="617"/>
    </location>
</feature>
<evidence type="ECO:0000313" key="4">
    <source>
        <dbReference type="EMBL" id="KPI35611.1"/>
    </source>
</evidence>
<organism evidence="4 5">
    <name type="scientific">Cyphellophora attinorum</name>
    <dbReference type="NCBI Taxonomy" id="1664694"/>
    <lineage>
        <taxon>Eukaryota</taxon>
        <taxon>Fungi</taxon>
        <taxon>Dikarya</taxon>
        <taxon>Ascomycota</taxon>
        <taxon>Pezizomycotina</taxon>
        <taxon>Eurotiomycetes</taxon>
        <taxon>Chaetothyriomycetidae</taxon>
        <taxon>Chaetothyriales</taxon>
        <taxon>Cyphellophoraceae</taxon>
        <taxon>Cyphellophora</taxon>
    </lineage>
</organism>
<feature type="compositionally biased region" description="Polar residues" evidence="2">
    <location>
        <begin position="773"/>
        <end position="812"/>
    </location>
</feature>
<keyword evidence="1" id="KW-0597">Phosphoprotein</keyword>
<keyword evidence="5" id="KW-1185">Reference proteome</keyword>
<dbReference type="Gene3D" id="2.30.29.30">
    <property type="entry name" value="Pleckstrin-homology domain (PH domain)/Phosphotyrosine-binding domain (PTB)"/>
    <property type="match status" value="1"/>
</dbReference>
<evidence type="ECO:0000313" key="5">
    <source>
        <dbReference type="Proteomes" id="UP000038010"/>
    </source>
</evidence>
<feature type="compositionally biased region" description="Polar residues" evidence="2">
    <location>
        <begin position="111"/>
        <end position="122"/>
    </location>
</feature>
<feature type="compositionally biased region" description="Polar residues" evidence="2">
    <location>
        <begin position="80"/>
        <end position="98"/>
    </location>
</feature>
<evidence type="ECO:0000259" key="3">
    <source>
        <dbReference type="PROSITE" id="PS50003"/>
    </source>
</evidence>
<dbReference type="PANTHER" id="PTHR31941">
    <property type="entry name" value="CYTOSKELETAL SIGNALING PROTEIN SLM1"/>
    <property type="match status" value="1"/>
</dbReference>
<dbReference type="RefSeq" id="XP_017995574.1">
    <property type="nucleotide sequence ID" value="XM_018144967.1"/>
</dbReference>
<accession>A0A0N0NIA4</accession>
<dbReference type="SUPFAM" id="SSF50729">
    <property type="entry name" value="PH domain-like"/>
    <property type="match status" value="1"/>
</dbReference>
<comment type="caution">
    <text evidence="4">The sequence shown here is derived from an EMBL/GenBank/DDBJ whole genome shotgun (WGS) entry which is preliminary data.</text>
</comment>
<feature type="compositionally biased region" description="Polar residues" evidence="2">
    <location>
        <begin position="21"/>
        <end position="38"/>
    </location>
</feature>
<evidence type="ECO:0000256" key="1">
    <source>
        <dbReference type="ARBA" id="ARBA00022553"/>
    </source>
</evidence>
<dbReference type="CDD" id="cd13311">
    <property type="entry name" value="PH_Slm1"/>
    <property type="match status" value="1"/>
</dbReference>
<feature type="compositionally biased region" description="Polar residues" evidence="2">
    <location>
        <begin position="541"/>
        <end position="555"/>
    </location>
</feature>
<feature type="region of interest" description="Disordered" evidence="2">
    <location>
        <begin position="650"/>
        <end position="686"/>
    </location>
</feature>
<name>A0A0N0NIA4_9EURO</name>
<protein>
    <submittedName>
        <fullName evidence="4">Phosphatidylinositol 4,5-bisphosphate-binding protein SLM1</fullName>
    </submittedName>
</protein>
<evidence type="ECO:0000256" key="2">
    <source>
        <dbReference type="SAM" id="MobiDB-lite"/>
    </source>
</evidence>
<dbReference type="OrthoDB" id="5598057at2759"/>
<dbReference type="InterPro" id="IPR011993">
    <property type="entry name" value="PH-like_dom_sf"/>
</dbReference>
<dbReference type="InterPro" id="IPR046868">
    <property type="entry name" value="BAR_4"/>
</dbReference>
<feature type="region of interest" description="Disordered" evidence="2">
    <location>
        <begin position="1"/>
        <end position="126"/>
    </location>
</feature>
<dbReference type="AlphaFoldDB" id="A0A0N0NIA4"/>
<gene>
    <name evidence="4" type="ORF">AB675_4803</name>
</gene>
<dbReference type="EMBL" id="LFJN01000038">
    <property type="protein sequence ID" value="KPI35611.1"/>
    <property type="molecule type" value="Genomic_DNA"/>
</dbReference>
<dbReference type="Proteomes" id="UP000038010">
    <property type="component" value="Unassembled WGS sequence"/>
</dbReference>
<feature type="domain" description="PH" evidence="3">
    <location>
        <begin position="419"/>
        <end position="524"/>
    </location>
</feature>
<dbReference type="InterPro" id="IPR043453">
    <property type="entry name" value="Slm1_PH"/>
</dbReference>
<feature type="region of interest" description="Disordered" evidence="2">
    <location>
        <begin position="541"/>
        <end position="563"/>
    </location>
</feature>
<dbReference type="VEuPathDB" id="FungiDB:AB675_4803"/>
<dbReference type="InterPro" id="IPR001849">
    <property type="entry name" value="PH_domain"/>
</dbReference>
<dbReference type="SMART" id="SM00233">
    <property type="entry name" value="PH"/>
    <property type="match status" value="1"/>
</dbReference>
<feature type="region of interest" description="Disordered" evidence="2">
    <location>
        <begin position="773"/>
        <end position="841"/>
    </location>
</feature>
<dbReference type="InterPro" id="IPR046869">
    <property type="entry name" value="SLM1/RGC1-like_PH"/>
</dbReference>
<dbReference type="SUPFAM" id="SSF103657">
    <property type="entry name" value="BAR/IMD domain-like"/>
    <property type="match status" value="1"/>
</dbReference>
<proteinExistence type="predicted"/>
<dbReference type="GeneID" id="28736847"/>
<dbReference type="Pfam" id="PF20400">
    <property type="entry name" value="BAR_4"/>
    <property type="match status" value="1"/>
</dbReference>
<dbReference type="STRING" id="1664694.A0A0N0NIA4"/>
<dbReference type="InterPro" id="IPR027267">
    <property type="entry name" value="AH/BAR_dom_sf"/>
</dbReference>